<keyword evidence="6" id="KW-1185">Reference proteome</keyword>
<dbReference type="HOGENOM" id="CLU_1037204_0_0_1"/>
<dbReference type="OrthoDB" id="6406964at2759"/>
<dbReference type="KEGG" id="tad:TRIADDRAFT_63047"/>
<evidence type="ECO:0000256" key="3">
    <source>
        <dbReference type="RuleBase" id="RU000384"/>
    </source>
</evidence>
<dbReference type="InterPro" id="IPR008146">
    <property type="entry name" value="Gln_synth_cat_dom"/>
</dbReference>
<reference evidence="5 6" key="1">
    <citation type="journal article" date="2008" name="Nature">
        <title>The Trichoplax genome and the nature of placozoans.</title>
        <authorList>
            <person name="Srivastava M."/>
            <person name="Begovic E."/>
            <person name="Chapman J."/>
            <person name="Putnam N.H."/>
            <person name="Hellsten U."/>
            <person name="Kawashima T."/>
            <person name="Kuo A."/>
            <person name="Mitros T."/>
            <person name="Salamov A."/>
            <person name="Carpenter M.L."/>
            <person name="Signorovitch A.Y."/>
            <person name="Moreno M.A."/>
            <person name="Kamm K."/>
            <person name="Grimwood J."/>
            <person name="Schmutz J."/>
            <person name="Shapiro H."/>
            <person name="Grigoriev I.V."/>
            <person name="Buss L.W."/>
            <person name="Schierwater B."/>
            <person name="Dellaporta S.L."/>
            <person name="Rokhsar D.S."/>
        </authorList>
    </citation>
    <scope>NUCLEOTIDE SEQUENCE [LARGE SCALE GENOMIC DNA]</scope>
    <source>
        <strain evidence="5 6">Grell-BS-1999</strain>
    </source>
</reference>
<dbReference type="STRING" id="10228.B3SFR2"/>
<evidence type="ECO:0000256" key="2">
    <source>
        <dbReference type="PROSITE-ProRule" id="PRU01331"/>
    </source>
</evidence>
<dbReference type="PANTHER" id="PTHR43785:SF12">
    <property type="entry name" value="TYPE-1 GLUTAMINE SYNTHETASE 2"/>
    <property type="match status" value="1"/>
</dbReference>
<organism evidence="5 6">
    <name type="scientific">Trichoplax adhaerens</name>
    <name type="common">Trichoplax reptans</name>
    <dbReference type="NCBI Taxonomy" id="10228"/>
    <lineage>
        <taxon>Eukaryota</taxon>
        <taxon>Metazoa</taxon>
        <taxon>Placozoa</taxon>
        <taxon>Uniplacotomia</taxon>
        <taxon>Trichoplacea</taxon>
        <taxon>Trichoplacidae</taxon>
        <taxon>Trichoplax</taxon>
    </lineage>
</organism>
<feature type="domain" description="GS catalytic" evidence="4">
    <location>
        <begin position="1"/>
        <end position="285"/>
    </location>
</feature>
<evidence type="ECO:0000313" key="6">
    <source>
        <dbReference type="Proteomes" id="UP000009022"/>
    </source>
</evidence>
<dbReference type="AlphaFoldDB" id="B3SFR2"/>
<dbReference type="PANTHER" id="PTHR43785">
    <property type="entry name" value="GAMMA-GLUTAMYLPUTRESCINE SYNTHETASE"/>
    <property type="match status" value="1"/>
</dbReference>
<dbReference type="Gene3D" id="3.30.590.10">
    <property type="entry name" value="Glutamine synthetase/guanido kinase, catalytic domain"/>
    <property type="match status" value="1"/>
</dbReference>
<dbReference type="PROSITE" id="PS51987">
    <property type="entry name" value="GS_CATALYTIC"/>
    <property type="match status" value="1"/>
</dbReference>
<name>B3SFR2_TRIAD</name>
<comment type="similarity">
    <text evidence="2 3">Belongs to the glutamine synthetase family.</text>
</comment>
<dbReference type="GO" id="GO:0004356">
    <property type="term" value="F:glutamine synthetase activity"/>
    <property type="evidence" value="ECO:0007669"/>
    <property type="project" value="InterPro"/>
</dbReference>
<dbReference type="EMBL" id="DS986567">
    <property type="protein sequence ID" value="EDV18433.1"/>
    <property type="molecule type" value="Genomic_DNA"/>
</dbReference>
<accession>B3SFR2</accession>
<proteinExistence type="inferred from homology"/>
<protein>
    <recommendedName>
        <fullName evidence="4">GS catalytic domain-containing protein</fullName>
    </recommendedName>
</protein>
<gene>
    <name evidence="5" type="ORF">TRIADDRAFT_63047</name>
</gene>
<evidence type="ECO:0000256" key="1">
    <source>
        <dbReference type="ARBA" id="ARBA00022598"/>
    </source>
</evidence>
<evidence type="ECO:0000259" key="4">
    <source>
        <dbReference type="PROSITE" id="PS51987"/>
    </source>
</evidence>
<dbReference type="Proteomes" id="UP000009022">
    <property type="component" value="Unassembled WGS sequence"/>
</dbReference>
<dbReference type="InterPro" id="IPR014746">
    <property type="entry name" value="Gln_synth/guanido_kin_cat_dom"/>
</dbReference>
<dbReference type="InParanoid" id="B3SFR2"/>
<sequence>MKLLDLNIFDDEIKKLTSILKTKFNIIPKFGVEIEFYLRHKTDKLSKNEIIEDFKNDVQKYDLTVSEEKGLDQFEIQLEPSTNSLMLINKIKKVKLNLQKIANKHDLKIIFRPKPFLGTYGSSMHFHLSLYNDKDHNVFSDDTINTNMFLNNVTNSILLILNQSLYLICGDNFEEYSRFTPNFMAPVNISWGSNNRTTAVRIPDSDINSRRLEFRIPSASCDPQKIIFFLLVAVLDAQKNPKATIDRVYGNAADSQYKFNELFNSPSIAKENYSLDTIYSKILSK</sequence>
<dbReference type="SUPFAM" id="SSF55931">
    <property type="entry name" value="Glutamine synthetase/guanido kinase"/>
    <property type="match status" value="1"/>
</dbReference>
<evidence type="ECO:0000313" key="5">
    <source>
        <dbReference type="EMBL" id="EDV18433.1"/>
    </source>
</evidence>
<dbReference type="Pfam" id="PF00120">
    <property type="entry name" value="Gln-synt_C"/>
    <property type="match status" value="1"/>
</dbReference>
<keyword evidence="1" id="KW-0436">Ligase</keyword>
<dbReference type="PhylomeDB" id="B3SFR2"/>
<dbReference type="eggNOG" id="KOG0683">
    <property type="taxonomic scope" value="Eukaryota"/>
</dbReference>
<dbReference type="SMART" id="SM01230">
    <property type="entry name" value="Gln-synt_C"/>
    <property type="match status" value="1"/>
</dbReference>